<protein>
    <submittedName>
        <fullName evidence="2">Uncharacterized protein</fullName>
    </submittedName>
</protein>
<dbReference type="OrthoDB" id="6691528at2"/>
<evidence type="ECO:0000313" key="1">
    <source>
        <dbReference type="EMBL" id="EPF71122.1"/>
    </source>
</evidence>
<dbReference type="eggNOG" id="ENOG503272D">
    <property type="taxonomic scope" value="Bacteria"/>
</dbReference>
<dbReference type="STRING" id="632955.GCA_000829675_03326"/>
<evidence type="ECO:0000313" key="2">
    <source>
        <dbReference type="EMBL" id="EPF71626.1"/>
    </source>
</evidence>
<organism evidence="2 3">
    <name type="scientific">Acinetobacter rudis CIP 110305</name>
    <dbReference type="NCBI Taxonomy" id="421052"/>
    <lineage>
        <taxon>Bacteria</taxon>
        <taxon>Pseudomonadati</taxon>
        <taxon>Pseudomonadota</taxon>
        <taxon>Gammaproteobacteria</taxon>
        <taxon>Moraxellales</taxon>
        <taxon>Moraxellaceae</taxon>
        <taxon>Acinetobacter</taxon>
    </lineage>
</organism>
<comment type="caution">
    <text evidence="2">The sequence shown here is derived from an EMBL/GenBank/DDBJ whole genome shotgun (WGS) entry which is preliminary data.</text>
</comment>
<dbReference type="RefSeq" id="WP_016657055.1">
    <property type="nucleotide sequence ID" value="NZ_KE340353.1"/>
</dbReference>
<dbReference type="Proteomes" id="UP000014568">
    <property type="component" value="Unassembled WGS sequence"/>
</dbReference>
<dbReference type="HOGENOM" id="CLU_161809_0_0_6"/>
<keyword evidence="3" id="KW-1185">Reference proteome</keyword>
<dbReference type="EMBL" id="ATGI01000033">
    <property type="protein sequence ID" value="EPF71122.1"/>
    <property type="molecule type" value="Genomic_DNA"/>
</dbReference>
<dbReference type="PATRIC" id="fig|421052.3.peg.2596"/>
<reference evidence="2 3" key="1">
    <citation type="submission" date="2013-06" db="EMBL/GenBank/DDBJ databases">
        <title>The Genome Sequence of Acinetobacter rudis CIP 110305.</title>
        <authorList>
            <consortium name="The Broad Institute Genome Sequencing Platform"/>
            <consortium name="The Broad Institute Genome Sequencing Center for Infectious Disease"/>
            <person name="Cerqueira G."/>
            <person name="Feldgarden M."/>
            <person name="Courvalin P."/>
            <person name="Perichon B."/>
            <person name="Grillot-Courvalin C."/>
            <person name="Clermont D."/>
            <person name="Rocha E."/>
            <person name="Yoon E.-J."/>
            <person name="Nemec A."/>
            <person name="Young S.K."/>
            <person name="Zeng Q."/>
            <person name="Gargeya S."/>
            <person name="Fitzgerald M."/>
            <person name="Abouelleil A."/>
            <person name="Alvarado L."/>
            <person name="Berlin A.M."/>
            <person name="Chapman S.B."/>
            <person name="Dewar J."/>
            <person name="Goldberg J."/>
            <person name="Griggs A."/>
            <person name="Gujja S."/>
            <person name="Hansen M."/>
            <person name="Howarth C."/>
            <person name="Imamovic A."/>
            <person name="Larimer J."/>
            <person name="McCowan C."/>
            <person name="Murphy C."/>
            <person name="Pearson M."/>
            <person name="Priest M."/>
            <person name="Roberts A."/>
            <person name="Saif S."/>
            <person name="Shea T."/>
            <person name="Sykes S."/>
            <person name="Wortman J."/>
            <person name="Nusbaum C."/>
            <person name="Birren B."/>
        </authorList>
    </citation>
    <scope>NUCLEOTIDE SEQUENCE [LARGE SCALE GENOMIC DNA]</scope>
    <source>
        <strain evidence="2 3">CIP 110305</strain>
    </source>
</reference>
<gene>
    <name evidence="2" type="ORF">F945_02659</name>
    <name evidence="1" type="ORF">F945_02663</name>
</gene>
<accession>S3NYC6</accession>
<sequence length="124" mass="13450">MSFITINDADEILGNDFAPDGDKATLVKQSNVWMKNEIGFIPDPVDPILKDAACEIIKGILAGDIYSGVERQTTREMVDADGVKVDETFANGSVALSKYEQIAKAYIASLDLTPRGFAFGVYRG</sequence>
<evidence type="ECO:0000313" key="3">
    <source>
        <dbReference type="Proteomes" id="UP000014568"/>
    </source>
</evidence>
<dbReference type="EMBL" id="ATGI01000032">
    <property type="protein sequence ID" value="EPF71626.1"/>
    <property type="molecule type" value="Genomic_DNA"/>
</dbReference>
<proteinExistence type="predicted"/>
<name>S3NYC6_9GAMM</name>
<dbReference type="AlphaFoldDB" id="S3NYC6"/>